<evidence type="ECO:0000256" key="1">
    <source>
        <dbReference type="SAM" id="Phobius"/>
    </source>
</evidence>
<gene>
    <name evidence="2" type="ORF">HNR32_000582</name>
</gene>
<organism evidence="2 3">
    <name type="scientific">Pectinatus brassicae</name>
    <dbReference type="NCBI Taxonomy" id="862415"/>
    <lineage>
        <taxon>Bacteria</taxon>
        <taxon>Bacillati</taxon>
        <taxon>Bacillota</taxon>
        <taxon>Negativicutes</taxon>
        <taxon>Selenomonadales</taxon>
        <taxon>Selenomonadaceae</taxon>
        <taxon>Pectinatus</taxon>
    </lineage>
</organism>
<protein>
    <submittedName>
        <fullName evidence="2">Uncharacterized protein</fullName>
    </submittedName>
</protein>
<accession>A0A840UIN8</accession>
<keyword evidence="1" id="KW-0472">Membrane</keyword>
<feature type="transmembrane region" description="Helical" evidence="1">
    <location>
        <begin position="21"/>
        <end position="38"/>
    </location>
</feature>
<keyword evidence="3" id="KW-1185">Reference proteome</keyword>
<name>A0A840UIN8_9FIRM</name>
<proteinExistence type="predicted"/>
<comment type="caution">
    <text evidence="2">The sequence shown here is derived from an EMBL/GenBank/DDBJ whole genome shotgun (WGS) entry which is preliminary data.</text>
</comment>
<evidence type="ECO:0000313" key="3">
    <source>
        <dbReference type="Proteomes" id="UP000559117"/>
    </source>
</evidence>
<reference evidence="2 3" key="1">
    <citation type="submission" date="2020-08" db="EMBL/GenBank/DDBJ databases">
        <title>Genomic Encyclopedia of Type Strains, Phase IV (KMG-IV): sequencing the most valuable type-strain genomes for metagenomic binning, comparative biology and taxonomic classification.</title>
        <authorList>
            <person name="Goeker M."/>
        </authorList>
    </citation>
    <scope>NUCLEOTIDE SEQUENCE [LARGE SCALE GENOMIC DNA]</scope>
    <source>
        <strain evidence="2 3">DSM 24661</strain>
    </source>
</reference>
<sequence>MTRKQKNVLNQNCSIKRRITNFIMNFFLALVWLIRSMIKLLGKYLRD</sequence>
<dbReference type="EMBL" id="JACHFH010000005">
    <property type="protein sequence ID" value="MBB5335457.1"/>
    <property type="molecule type" value="Genomic_DNA"/>
</dbReference>
<dbReference type="RefSeq" id="WP_183859475.1">
    <property type="nucleotide sequence ID" value="NZ_JACHFH010000005.1"/>
</dbReference>
<keyword evidence="1" id="KW-0812">Transmembrane</keyword>
<dbReference type="AlphaFoldDB" id="A0A840UIN8"/>
<keyword evidence="1" id="KW-1133">Transmembrane helix</keyword>
<dbReference type="Proteomes" id="UP000559117">
    <property type="component" value="Unassembled WGS sequence"/>
</dbReference>
<evidence type="ECO:0000313" key="2">
    <source>
        <dbReference type="EMBL" id="MBB5335457.1"/>
    </source>
</evidence>